<protein>
    <submittedName>
        <fullName evidence="5">TetR family transcriptional regulator</fullName>
    </submittedName>
</protein>
<dbReference type="PRINTS" id="PR00455">
    <property type="entry name" value="HTHTETR"/>
</dbReference>
<organism evidence="5 6">
    <name type="scientific">Dellaglioa algida DSM 15638</name>
    <dbReference type="NCBI Taxonomy" id="1423719"/>
    <lineage>
        <taxon>Bacteria</taxon>
        <taxon>Bacillati</taxon>
        <taxon>Bacillota</taxon>
        <taxon>Bacilli</taxon>
        <taxon>Lactobacillales</taxon>
        <taxon>Lactobacillaceae</taxon>
        <taxon>Dellaglioa</taxon>
    </lineage>
</organism>
<accession>A0A0R1HTI3</accession>
<dbReference type="Gene3D" id="1.10.357.10">
    <property type="entry name" value="Tetracycline Repressor, domain 2"/>
    <property type="match status" value="1"/>
</dbReference>
<feature type="DNA-binding region" description="H-T-H motif" evidence="2">
    <location>
        <begin position="34"/>
        <end position="53"/>
    </location>
</feature>
<feature type="region of interest" description="Disordered" evidence="3">
    <location>
        <begin position="125"/>
        <end position="145"/>
    </location>
</feature>
<dbReference type="InterPro" id="IPR009057">
    <property type="entry name" value="Homeodomain-like_sf"/>
</dbReference>
<dbReference type="GO" id="GO:0003677">
    <property type="term" value="F:DNA binding"/>
    <property type="evidence" value="ECO:0007669"/>
    <property type="project" value="UniProtKB-UniRule"/>
</dbReference>
<evidence type="ECO:0000313" key="5">
    <source>
        <dbReference type="EMBL" id="KRK45991.1"/>
    </source>
</evidence>
<keyword evidence="1 2" id="KW-0238">DNA-binding</keyword>
<evidence type="ECO:0000259" key="4">
    <source>
        <dbReference type="PROSITE" id="PS50977"/>
    </source>
</evidence>
<dbReference type="Pfam" id="PF00440">
    <property type="entry name" value="TetR_N"/>
    <property type="match status" value="1"/>
</dbReference>
<evidence type="ECO:0000313" key="6">
    <source>
        <dbReference type="Proteomes" id="UP000051450"/>
    </source>
</evidence>
<dbReference type="PANTHER" id="PTHR43479">
    <property type="entry name" value="ACREF/ENVCD OPERON REPRESSOR-RELATED"/>
    <property type="match status" value="1"/>
</dbReference>
<feature type="compositionally biased region" description="Basic residues" evidence="3">
    <location>
        <begin position="126"/>
        <end position="135"/>
    </location>
</feature>
<dbReference type="EMBL" id="AZDI01000003">
    <property type="protein sequence ID" value="KRK45991.1"/>
    <property type="molecule type" value="Genomic_DNA"/>
</dbReference>
<dbReference type="AlphaFoldDB" id="A0A0R1HTI3"/>
<dbReference type="Pfam" id="PF17924">
    <property type="entry name" value="TetR_C_19"/>
    <property type="match status" value="1"/>
</dbReference>
<dbReference type="InterPro" id="IPR050624">
    <property type="entry name" value="HTH-type_Tx_Regulator"/>
</dbReference>
<dbReference type="InterPro" id="IPR001647">
    <property type="entry name" value="HTH_TetR"/>
</dbReference>
<dbReference type="RefSeq" id="WP_057974017.1">
    <property type="nucleotide sequence ID" value="NZ_AZDI01000003.1"/>
</dbReference>
<dbReference type="PROSITE" id="PS50977">
    <property type="entry name" value="HTH_TETR_2"/>
    <property type="match status" value="1"/>
</dbReference>
<dbReference type="SUPFAM" id="SSF46689">
    <property type="entry name" value="Homeodomain-like"/>
    <property type="match status" value="1"/>
</dbReference>
<dbReference type="PANTHER" id="PTHR43479:SF11">
    <property type="entry name" value="ACREF_ENVCD OPERON REPRESSOR-RELATED"/>
    <property type="match status" value="1"/>
</dbReference>
<dbReference type="OrthoDB" id="9812484at2"/>
<dbReference type="STRING" id="1423719.FC66_GL000952"/>
<dbReference type="Proteomes" id="UP000051450">
    <property type="component" value="Unassembled WGS sequence"/>
</dbReference>
<evidence type="ECO:0000256" key="2">
    <source>
        <dbReference type="PROSITE-ProRule" id="PRU00335"/>
    </source>
</evidence>
<sequence length="225" mass="26236">MPKKTYFNLDEDKKLRILNAAKEEFSRVPLLEASISNVIKIAGIPRGSFYQYFENKEDLYFYYFDTIRQNQSKRFVEVLKQNHGDIVLTMKTFFSETIADTVSGENAAFFKNAFVRMDFKMSNRMQPHHRPHSGSHPHFGGPFHQNQKPDFDVMGEIDRSLLTISSDEEINLLMFSLMSPFMKTINDYFAKQREGTEISVEELQKEYETMANWVAIGVTKRKGEN</sequence>
<dbReference type="PATRIC" id="fig|1423719.4.peg.969"/>
<name>A0A0R1HTI3_9LACO</name>
<evidence type="ECO:0000256" key="3">
    <source>
        <dbReference type="SAM" id="MobiDB-lite"/>
    </source>
</evidence>
<feature type="domain" description="HTH tetR-type" evidence="4">
    <location>
        <begin position="11"/>
        <end position="71"/>
    </location>
</feature>
<comment type="caution">
    <text evidence="5">The sequence shown here is derived from an EMBL/GenBank/DDBJ whole genome shotgun (WGS) entry which is preliminary data.</text>
</comment>
<gene>
    <name evidence="5" type="ORF">FC66_GL000952</name>
</gene>
<keyword evidence="6" id="KW-1185">Reference proteome</keyword>
<reference evidence="5 6" key="1">
    <citation type="journal article" date="2015" name="Genome Announc.">
        <title>Expanding the biotechnology potential of lactobacilli through comparative genomics of 213 strains and associated genera.</title>
        <authorList>
            <person name="Sun Z."/>
            <person name="Harris H.M."/>
            <person name="McCann A."/>
            <person name="Guo C."/>
            <person name="Argimon S."/>
            <person name="Zhang W."/>
            <person name="Yang X."/>
            <person name="Jeffery I.B."/>
            <person name="Cooney J.C."/>
            <person name="Kagawa T.F."/>
            <person name="Liu W."/>
            <person name="Song Y."/>
            <person name="Salvetti E."/>
            <person name="Wrobel A."/>
            <person name="Rasinkangas P."/>
            <person name="Parkhill J."/>
            <person name="Rea M.C."/>
            <person name="O'Sullivan O."/>
            <person name="Ritari J."/>
            <person name="Douillard F.P."/>
            <person name="Paul Ross R."/>
            <person name="Yang R."/>
            <person name="Briner A.E."/>
            <person name="Felis G.E."/>
            <person name="de Vos W.M."/>
            <person name="Barrangou R."/>
            <person name="Klaenhammer T.R."/>
            <person name="Caufield P.W."/>
            <person name="Cui Y."/>
            <person name="Zhang H."/>
            <person name="O'Toole P.W."/>
        </authorList>
    </citation>
    <scope>NUCLEOTIDE SEQUENCE [LARGE SCALE GENOMIC DNA]</scope>
    <source>
        <strain evidence="5 6">DSM 15638</strain>
    </source>
</reference>
<evidence type="ECO:0000256" key="1">
    <source>
        <dbReference type="ARBA" id="ARBA00023125"/>
    </source>
</evidence>
<proteinExistence type="predicted"/>